<dbReference type="NCBIfam" id="NF001266">
    <property type="entry name" value="PRK00228.1-1"/>
    <property type="match status" value="1"/>
</dbReference>
<keyword evidence="4" id="KW-1185">Reference proteome</keyword>
<dbReference type="PANTHER" id="PTHR30327:SF1">
    <property type="entry name" value="UPF0301 PROTEIN YQGE"/>
    <property type="match status" value="1"/>
</dbReference>
<dbReference type="GO" id="GO:0016301">
    <property type="term" value="F:kinase activity"/>
    <property type="evidence" value="ECO:0007669"/>
    <property type="project" value="UniProtKB-KW"/>
</dbReference>
<dbReference type="Proteomes" id="UP000004207">
    <property type="component" value="Unassembled WGS sequence"/>
</dbReference>
<dbReference type="SUPFAM" id="SSF143456">
    <property type="entry name" value="VC0467-like"/>
    <property type="match status" value="1"/>
</dbReference>
<dbReference type="InterPro" id="IPR003774">
    <property type="entry name" value="AlgH-like"/>
</dbReference>
<name>F5S5P7_KINKI</name>
<keyword evidence="3" id="KW-0418">Kinase</keyword>
<evidence type="ECO:0000313" key="4">
    <source>
        <dbReference type="Proteomes" id="UP000004207"/>
    </source>
</evidence>
<proteinExistence type="inferred from homology"/>
<evidence type="ECO:0000256" key="2">
    <source>
        <dbReference type="HAMAP-Rule" id="MF_00758"/>
    </source>
</evidence>
<organism evidence="3 4">
    <name type="scientific">Kingella kingae ATCC 23330</name>
    <dbReference type="NCBI Taxonomy" id="887327"/>
    <lineage>
        <taxon>Bacteria</taxon>
        <taxon>Pseudomonadati</taxon>
        <taxon>Pseudomonadota</taxon>
        <taxon>Betaproteobacteria</taxon>
        <taxon>Neisseriales</taxon>
        <taxon>Neisseriaceae</taxon>
        <taxon>Kingella</taxon>
    </lineage>
</organism>
<gene>
    <name evidence="3" type="primary">algH</name>
    <name evidence="3" type="ORF">HMPREF0476_0530</name>
</gene>
<comment type="caution">
    <text evidence="3">The sequence shown here is derived from an EMBL/GenBank/DDBJ whole genome shotgun (WGS) entry which is preliminary data.</text>
</comment>
<dbReference type="Pfam" id="PF02622">
    <property type="entry name" value="DUF179"/>
    <property type="match status" value="1"/>
</dbReference>
<protein>
    <recommendedName>
        <fullName evidence="2">UPF0301 protein HMPREF0476_0530</fullName>
    </recommendedName>
</protein>
<dbReference type="HOGENOM" id="CLU_057596_1_0_4"/>
<dbReference type="Gene3D" id="3.40.1740.10">
    <property type="entry name" value="VC0467-like"/>
    <property type="match status" value="1"/>
</dbReference>
<evidence type="ECO:0000256" key="1">
    <source>
        <dbReference type="ARBA" id="ARBA00009600"/>
    </source>
</evidence>
<dbReference type="STRING" id="504.KKKWG1_1115"/>
<comment type="similarity">
    <text evidence="1 2">Belongs to the UPF0301 (AlgH) family.</text>
</comment>
<keyword evidence="3" id="KW-0808">Transferase</keyword>
<dbReference type="AlphaFoldDB" id="F5S5P7"/>
<reference evidence="3 4" key="1">
    <citation type="submission" date="2011-04" db="EMBL/GenBank/DDBJ databases">
        <authorList>
            <person name="Muzny D."/>
            <person name="Qin X."/>
            <person name="Deng J."/>
            <person name="Jiang H."/>
            <person name="Liu Y."/>
            <person name="Qu J."/>
            <person name="Song X.-Z."/>
            <person name="Zhang L."/>
            <person name="Thornton R."/>
            <person name="Coyle M."/>
            <person name="Francisco L."/>
            <person name="Jackson L."/>
            <person name="Javaid M."/>
            <person name="Korchina V."/>
            <person name="Kovar C."/>
            <person name="Mata R."/>
            <person name="Mathew T."/>
            <person name="Ngo R."/>
            <person name="Nguyen L."/>
            <person name="Nguyen N."/>
            <person name="Okwuonu G."/>
            <person name="Ongeri F."/>
            <person name="Pham C."/>
            <person name="Simmons D."/>
            <person name="Wilczek-Boney K."/>
            <person name="Hale W."/>
            <person name="Jakkamsetti A."/>
            <person name="Pham P."/>
            <person name="Ruth R."/>
            <person name="San Lucas F."/>
            <person name="Warren J."/>
            <person name="Zhang J."/>
            <person name="Zhao Z."/>
            <person name="Zhou C."/>
            <person name="Zhu D."/>
            <person name="Lee S."/>
            <person name="Bess C."/>
            <person name="Blankenburg K."/>
            <person name="Forbes L."/>
            <person name="Fu Q."/>
            <person name="Gubbala S."/>
            <person name="Hirani K."/>
            <person name="Jayaseelan J.C."/>
            <person name="Lara F."/>
            <person name="Munidasa M."/>
            <person name="Palculict T."/>
            <person name="Patil S."/>
            <person name="Pu L.-L."/>
            <person name="Saada N."/>
            <person name="Tang L."/>
            <person name="Weissenberger G."/>
            <person name="Zhu Y."/>
            <person name="Hemphill L."/>
            <person name="Shang Y."/>
            <person name="Youmans B."/>
            <person name="Ayvaz T."/>
            <person name="Ross M."/>
            <person name="Santibanez J."/>
            <person name="Aqrawi P."/>
            <person name="Gross S."/>
            <person name="Joshi V."/>
            <person name="Fowler G."/>
            <person name="Nazareth L."/>
            <person name="Reid J."/>
            <person name="Worley K."/>
            <person name="Petrosino J."/>
            <person name="Highlander S."/>
            <person name="Gibbs R."/>
        </authorList>
    </citation>
    <scope>NUCLEOTIDE SEQUENCE [LARGE SCALE GENOMIC DNA]</scope>
    <source>
        <strain evidence="3 4">ATCC 23330</strain>
    </source>
</reference>
<accession>F5S5P7</accession>
<dbReference type="eggNOG" id="COG1678">
    <property type="taxonomic scope" value="Bacteria"/>
</dbReference>
<sequence>MQKPPAAPYWQPISKQRISKMNLAEHFLIATPSLRDPMFEHSVVLIGEHQESGAMGIVINKPSPVHMEVVFAAIGQNTPARFAGQYVMMGGPVQTERGFVLHTPVGNWESSLHISDELSLTTSRDIIDGLAKDDEIDHALLTIGYSSWKKGQLEQEIAQNDWLVVPADQDILFHTPAEERYRAALNKLGVRLENLMGAGHA</sequence>
<evidence type="ECO:0000313" key="3">
    <source>
        <dbReference type="EMBL" id="EGK10918.1"/>
    </source>
</evidence>
<dbReference type="EMBL" id="AFHS01000016">
    <property type="protein sequence ID" value="EGK10918.1"/>
    <property type="molecule type" value="Genomic_DNA"/>
</dbReference>
<dbReference type="HAMAP" id="MF_00758">
    <property type="entry name" value="UPF0301"/>
    <property type="match status" value="1"/>
</dbReference>
<dbReference type="GO" id="GO:0005829">
    <property type="term" value="C:cytosol"/>
    <property type="evidence" value="ECO:0007669"/>
    <property type="project" value="TreeGrafter"/>
</dbReference>
<dbReference type="PANTHER" id="PTHR30327">
    <property type="entry name" value="UNCHARACTERIZED PROTEIN YQGE"/>
    <property type="match status" value="1"/>
</dbReference>